<dbReference type="Proteomes" id="UP000245754">
    <property type="component" value="Unassembled WGS sequence"/>
</dbReference>
<reference evidence="1 2" key="1">
    <citation type="submission" date="2018-05" db="EMBL/GenBank/DDBJ databases">
        <title>Genomic Encyclopedia of Type Strains, Phase IV (KMG-V): Genome sequencing to study the core and pangenomes of soil and plant-associated prokaryotes.</title>
        <authorList>
            <person name="Whitman W."/>
        </authorList>
    </citation>
    <scope>NUCLEOTIDE SEQUENCE [LARGE SCALE GENOMIC DNA]</scope>
    <source>
        <strain evidence="1 2">SLV-132</strain>
    </source>
</reference>
<accession>A0A316EN77</accession>
<gene>
    <name evidence="1" type="ORF">C7419_11036</name>
</gene>
<comment type="caution">
    <text evidence="1">The sequence shown here is derived from an EMBL/GenBank/DDBJ whole genome shotgun (WGS) entry which is preliminary data.</text>
</comment>
<dbReference type="OrthoDB" id="8717545at2"/>
<keyword evidence="2" id="KW-1185">Reference proteome</keyword>
<protein>
    <submittedName>
        <fullName evidence="1">Uncharacterized protein DUF4088</fullName>
    </submittedName>
</protein>
<evidence type="ECO:0000313" key="2">
    <source>
        <dbReference type="Proteomes" id="UP000245754"/>
    </source>
</evidence>
<organism evidence="1 2">
    <name type="scientific">Cupriavidus plantarum</name>
    <dbReference type="NCBI Taxonomy" id="942865"/>
    <lineage>
        <taxon>Bacteria</taxon>
        <taxon>Pseudomonadati</taxon>
        <taxon>Pseudomonadota</taxon>
        <taxon>Betaproteobacteria</taxon>
        <taxon>Burkholderiales</taxon>
        <taxon>Burkholderiaceae</taxon>
        <taxon>Cupriavidus</taxon>
    </lineage>
</organism>
<dbReference type="AlphaFoldDB" id="A0A316EN77"/>
<sequence>MTTDINLSLSAEATARLRADFDAFVRVSTGLDAEFVPPAFDDFLRARLLQQDGPLTERAVMRLLASGEYGWARKVFDKQLPNALSALMRDAQRFGFGLAVQPEWTPTQRVEHAREWAQQILSEAGADAAFTEALAAQIAASAVDIRTIEERMRTPAWRIAESLRQRAYDLMYALQTEQSEALGRSKVGEMRALLGLALEYGSVSADEAARVLEQVERARPHLFREAPEDVFSRLAAWLRGLFSQAAPARQ</sequence>
<dbReference type="EMBL" id="QGGT01000010">
    <property type="protein sequence ID" value="PWK31298.1"/>
    <property type="molecule type" value="Genomic_DNA"/>
</dbReference>
<dbReference type="InterPro" id="IPR025146">
    <property type="entry name" value="DUF4088"/>
</dbReference>
<evidence type="ECO:0000313" key="1">
    <source>
        <dbReference type="EMBL" id="PWK31298.1"/>
    </source>
</evidence>
<dbReference type="GeneID" id="98344201"/>
<name>A0A316EN77_9BURK</name>
<dbReference type="Pfam" id="PF13317">
    <property type="entry name" value="DUF4088"/>
    <property type="match status" value="1"/>
</dbReference>
<proteinExistence type="predicted"/>
<dbReference type="RefSeq" id="WP_109585505.1">
    <property type="nucleotide sequence ID" value="NZ_CAJPUX010000016.1"/>
</dbReference>